<comment type="subcellular location">
    <subcellularLocation>
        <location evidence="6">Cytoplasm</location>
    </subcellularLocation>
</comment>
<keyword evidence="5 6" id="KW-0378">Hydrolase</keyword>
<evidence type="ECO:0000313" key="7">
    <source>
        <dbReference type="EMBL" id="AEM38695.1"/>
    </source>
</evidence>
<comment type="catalytic activity">
    <reaction evidence="6">
        <text>Endonucleolytic cleavage of RNA, removing 5'-extranucleotides from tRNA precursor.</text>
        <dbReference type="EC" id="3.1.26.5"/>
    </reaction>
</comment>
<sequence length="207" mass="22778">MCIKPRTRRDAGDLAALAALTNIGGVAVEVNDDDWGFVRRVFEDAGLTVLRRVTIEVRKAGDVPRVASEARKKGYDIVAVLPLSDEAARYAARDERVDLVVVRPGMARLVDSSQAGLHRMGGGAVELQVTPLLSQKQGFRTLMVVSRRAVAYSVPLVVSSCATTMWEFIPPRSIEALLSALGVPENYAKAFTYSHPWSIARRRMRRD</sequence>
<evidence type="ECO:0000256" key="5">
    <source>
        <dbReference type="ARBA" id="ARBA00022801"/>
    </source>
</evidence>
<dbReference type="InterPro" id="IPR002738">
    <property type="entry name" value="RNase_P_p30"/>
</dbReference>
<dbReference type="HAMAP" id="MF_00756">
    <property type="entry name" value="RNase_P_3"/>
    <property type="match status" value="1"/>
</dbReference>
<organism evidence="7 8">
    <name type="scientific">Pyrolobus fumarii (strain DSM 11204 / 1A)</name>
    <dbReference type="NCBI Taxonomy" id="694429"/>
    <lineage>
        <taxon>Archaea</taxon>
        <taxon>Thermoproteota</taxon>
        <taxon>Thermoprotei</taxon>
        <taxon>Desulfurococcales</taxon>
        <taxon>Pyrodictiaceae</taxon>
        <taxon>Pyrolobus</taxon>
    </lineage>
</organism>
<dbReference type="KEGG" id="pfm:Pyrfu_0826"/>
<comment type="subunit">
    <text evidence="6">Consists of a catalytic RNA component and at least 4-5 protein subunits.</text>
</comment>
<proteinExistence type="inferred from homology"/>
<keyword evidence="3 6" id="KW-0540">Nuclease</keyword>
<dbReference type="SUPFAM" id="SSF89550">
    <property type="entry name" value="PHP domain-like"/>
    <property type="match status" value="1"/>
</dbReference>
<dbReference type="Pfam" id="PF01876">
    <property type="entry name" value="RNase_P_p30"/>
    <property type="match status" value="1"/>
</dbReference>
<evidence type="ECO:0000256" key="1">
    <source>
        <dbReference type="ARBA" id="ARBA00022490"/>
    </source>
</evidence>
<dbReference type="AlphaFoldDB" id="G0EDS6"/>
<keyword evidence="2 6" id="KW-0819">tRNA processing</keyword>
<keyword evidence="4 6" id="KW-0255">Endonuclease</keyword>
<dbReference type="InterPro" id="IPR016195">
    <property type="entry name" value="Pol/histidinol_Pase-like"/>
</dbReference>
<evidence type="ECO:0000256" key="3">
    <source>
        <dbReference type="ARBA" id="ARBA00022722"/>
    </source>
</evidence>
<dbReference type="EC" id="3.1.26.5" evidence="6"/>
<gene>
    <name evidence="6" type="primary">rnp3</name>
    <name evidence="7" type="ordered locus">Pyrfu_0826</name>
</gene>
<dbReference type="GO" id="GO:0030677">
    <property type="term" value="C:ribonuclease P complex"/>
    <property type="evidence" value="ECO:0007669"/>
    <property type="project" value="UniProtKB-UniRule"/>
</dbReference>
<protein>
    <recommendedName>
        <fullName evidence="6">Ribonuclease P protein component 3</fullName>
        <shortName evidence="6">RNase P component 3</shortName>
        <ecNumber evidence="6">3.1.26.5</ecNumber>
    </recommendedName>
    <alternativeName>
        <fullName evidence="6">Rpp30</fullName>
    </alternativeName>
</protein>
<dbReference type="InParanoid" id="G0EDS6"/>
<dbReference type="STRING" id="694429.Pyrfu_0826"/>
<reference evidence="7 8" key="1">
    <citation type="journal article" date="2011" name="Stand. Genomic Sci.">
        <title>Complete genome sequence of the hyperthermophilic chemolithoautotroph Pyrolobus fumarii type strain (1A).</title>
        <authorList>
            <person name="Anderson I."/>
            <person name="Goker M."/>
            <person name="Nolan M."/>
            <person name="Lucas S."/>
            <person name="Hammon N."/>
            <person name="Deshpande S."/>
            <person name="Cheng J.F."/>
            <person name="Tapia R."/>
            <person name="Han C."/>
            <person name="Goodwin L."/>
            <person name="Pitluck S."/>
            <person name="Huntemann M."/>
            <person name="Liolios K."/>
            <person name="Ivanova N."/>
            <person name="Pagani I."/>
            <person name="Mavromatis K."/>
            <person name="Ovchinikova G."/>
            <person name="Pati A."/>
            <person name="Chen A."/>
            <person name="Palaniappan K."/>
            <person name="Land M."/>
            <person name="Hauser L."/>
            <person name="Brambilla E.M."/>
            <person name="Huber H."/>
            <person name="Yasawong M."/>
            <person name="Rohde M."/>
            <person name="Spring S."/>
            <person name="Abt B."/>
            <person name="Sikorski J."/>
            <person name="Wirth R."/>
            <person name="Detter J.C."/>
            <person name="Woyke T."/>
            <person name="Bristow J."/>
            <person name="Eisen J.A."/>
            <person name="Markowitz V."/>
            <person name="Hugenholtz P."/>
            <person name="Kyrpides N.C."/>
            <person name="Klenk H.P."/>
            <person name="Lapidus A."/>
        </authorList>
    </citation>
    <scope>NUCLEOTIDE SEQUENCE [LARGE SCALE GENOMIC DNA]</scope>
    <source>
        <strain evidence="8">DSM 11204 / 1A</strain>
    </source>
</reference>
<dbReference type="Gene3D" id="3.20.20.140">
    <property type="entry name" value="Metal-dependent hydrolases"/>
    <property type="match status" value="1"/>
</dbReference>
<accession>G0EDS6</accession>
<dbReference type="InterPro" id="IPR023539">
    <property type="entry name" value="RNase_P_comp-3_arc"/>
</dbReference>
<keyword evidence="1 6" id="KW-0963">Cytoplasm</keyword>
<keyword evidence="8" id="KW-1185">Reference proteome</keyword>
<dbReference type="GO" id="GO:0004526">
    <property type="term" value="F:ribonuclease P activity"/>
    <property type="evidence" value="ECO:0007669"/>
    <property type="project" value="UniProtKB-UniRule"/>
</dbReference>
<dbReference type="eggNOG" id="arCOG00307">
    <property type="taxonomic scope" value="Archaea"/>
</dbReference>
<evidence type="ECO:0000256" key="4">
    <source>
        <dbReference type="ARBA" id="ARBA00022759"/>
    </source>
</evidence>
<dbReference type="HOGENOM" id="CLU_1324063_0_0_2"/>
<name>G0EDS6_PYRF1</name>
<comment type="function">
    <text evidence="6">Part of ribonuclease P, a protein complex that generates mature tRNA molecules by cleaving their 5'-ends.</text>
</comment>
<dbReference type="GO" id="GO:0005737">
    <property type="term" value="C:cytoplasm"/>
    <property type="evidence" value="ECO:0007669"/>
    <property type="project" value="UniProtKB-SubCell"/>
</dbReference>
<dbReference type="EMBL" id="CP002838">
    <property type="protein sequence ID" value="AEM38695.1"/>
    <property type="molecule type" value="Genomic_DNA"/>
</dbReference>
<evidence type="ECO:0000256" key="2">
    <source>
        <dbReference type="ARBA" id="ARBA00022694"/>
    </source>
</evidence>
<evidence type="ECO:0000256" key="6">
    <source>
        <dbReference type="HAMAP-Rule" id="MF_00756"/>
    </source>
</evidence>
<dbReference type="Proteomes" id="UP000001037">
    <property type="component" value="Chromosome"/>
</dbReference>
<evidence type="ECO:0000313" key="8">
    <source>
        <dbReference type="Proteomes" id="UP000001037"/>
    </source>
</evidence>
<comment type="similarity">
    <text evidence="6">Belongs to the eukaryotic/archaeal RNase P protein component 3 family.</text>
</comment>
<dbReference type="GO" id="GO:0001682">
    <property type="term" value="P:tRNA 5'-leader removal"/>
    <property type="evidence" value="ECO:0007669"/>
    <property type="project" value="UniProtKB-UniRule"/>
</dbReference>